<name>A0AAV4R8Z5_CAEEX</name>
<proteinExistence type="predicted"/>
<dbReference type="EMBL" id="BPLR01007589">
    <property type="protein sequence ID" value="GIY18229.1"/>
    <property type="molecule type" value="Genomic_DNA"/>
</dbReference>
<accession>A0AAV4R8Z5</accession>
<sequence>MLTTHTISLRKRSPTRAGSAWEALEGPTTLFGRRRHTCAAHAPGPTPTSLLLCCCNRILQKGITSAFCSGRKGDFIRFPQRKGRLMDGAAWSDDNESR</sequence>
<dbReference type="AlphaFoldDB" id="A0AAV4R8Z5"/>
<evidence type="ECO:0000313" key="1">
    <source>
        <dbReference type="EMBL" id="GIY18229.1"/>
    </source>
</evidence>
<dbReference type="Proteomes" id="UP001054945">
    <property type="component" value="Unassembled WGS sequence"/>
</dbReference>
<evidence type="ECO:0000313" key="2">
    <source>
        <dbReference type="Proteomes" id="UP001054945"/>
    </source>
</evidence>
<protein>
    <submittedName>
        <fullName evidence="1">Uncharacterized protein</fullName>
    </submittedName>
</protein>
<keyword evidence="2" id="KW-1185">Reference proteome</keyword>
<comment type="caution">
    <text evidence="1">The sequence shown here is derived from an EMBL/GenBank/DDBJ whole genome shotgun (WGS) entry which is preliminary data.</text>
</comment>
<gene>
    <name evidence="1" type="ORF">CEXT_634841</name>
</gene>
<reference evidence="1 2" key="1">
    <citation type="submission" date="2021-06" db="EMBL/GenBank/DDBJ databases">
        <title>Caerostris extrusa draft genome.</title>
        <authorList>
            <person name="Kono N."/>
            <person name="Arakawa K."/>
        </authorList>
    </citation>
    <scope>NUCLEOTIDE SEQUENCE [LARGE SCALE GENOMIC DNA]</scope>
</reference>
<organism evidence="1 2">
    <name type="scientific">Caerostris extrusa</name>
    <name type="common">Bark spider</name>
    <name type="synonym">Caerostris bankana</name>
    <dbReference type="NCBI Taxonomy" id="172846"/>
    <lineage>
        <taxon>Eukaryota</taxon>
        <taxon>Metazoa</taxon>
        <taxon>Ecdysozoa</taxon>
        <taxon>Arthropoda</taxon>
        <taxon>Chelicerata</taxon>
        <taxon>Arachnida</taxon>
        <taxon>Araneae</taxon>
        <taxon>Araneomorphae</taxon>
        <taxon>Entelegynae</taxon>
        <taxon>Araneoidea</taxon>
        <taxon>Araneidae</taxon>
        <taxon>Caerostris</taxon>
    </lineage>
</organism>